<protein>
    <submittedName>
        <fullName evidence="1">Uncharacterized protein</fullName>
    </submittedName>
</protein>
<evidence type="ECO:0000313" key="1">
    <source>
        <dbReference type="EMBL" id="KAI4814472.1"/>
    </source>
</evidence>
<sequence length="129" mass="13996">DPNIQRPVGDRRDRTQMRNFALISNQSEPSRKESTKIPSIALTATFAGTGAPGHVGKQSQWGGSSNPCLHRYGKDAARRTDTSLHQCVASSSEHVTMPRKVTKVKWLGERASAVNGETCRLTFSGGCRG</sequence>
<name>A0ACB9WLY4_CHAAC</name>
<gene>
    <name evidence="1" type="ORF">KUCAC02_003665</name>
</gene>
<accession>A0ACB9WLY4</accession>
<evidence type="ECO:0000313" key="2">
    <source>
        <dbReference type="Proteomes" id="UP001057452"/>
    </source>
</evidence>
<feature type="non-terminal residue" evidence="1">
    <location>
        <position position="129"/>
    </location>
</feature>
<dbReference type="EMBL" id="CM043798">
    <property type="protein sequence ID" value="KAI4814472.1"/>
    <property type="molecule type" value="Genomic_DNA"/>
</dbReference>
<feature type="non-terminal residue" evidence="1">
    <location>
        <position position="1"/>
    </location>
</feature>
<comment type="caution">
    <text evidence="1">The sequence shown here is derived from an EMBL/GenBank/DDBJ whole genome shotgun (WGS) entry which is preliminary data.</text>
</comment>
<dbReference type="Proteomes" id="UP001057452">
    <property type="component" value="Chromosome 14"/>
</dbReference>
<organism evidence="1 2">
    <name type="scientific">Chaenocephalus aceratus</name>
    <name type="common">Blackfin icefish</name>
    <name type="synonym">Chaenichthys aceratus</name>
    <dbReference type="NCBI Taxonomy" id="36190"/>
    <lineage>
        <taxon>Eukaryota</taxon>
        <taxon>Metazoa</taxon>
        <taxon>Chordata</taxon>
        <taxon>Craniata</taxon>
        <taxon>Vertebrata</taxon>
        <taxon>Euteleostomi</taxon>
        <taxon>Actinopterygii</taxon>
        <taxon>Neopterygii</taxon>
        <taxon>Teleostei</taxon>
        <taxon>Neoteleostei</taxon>
        <taxon>Acanthomorphata</taxon>
        <taxon>Eupercaria</taxon>
        <taxon>Perciformes</taxon>
        <taxon>Notothenioidei</taxon>
        <taxon>Channichthyidae</taxon>
        <taxon>Chaenocephalus</taxon>
    </lineage>
</organism>
<proteinExistence type="predicted"/>
<keyword evidence="2" id="KW-1185">Reference proteome</keyword>
<reference evidence="1" key="1">
    <citation type="submission" date="2022-05" db="EMBL/GenBank/DDBJ databases">
        <title>Chromosome-level genome of Chaenocephalus aceratus.</title>
        <authorList>
            <person name="Park H."/>
        </authorList>
    </citation>
    <scope>NUCLEOTIDE SEQUENCE</scope>
    <source>
        <strain evidence="1">KU_202001</strain>
    </source>
</reference>